<dbReference type="AlphaFoldDB" id="A0A8S2RDK0"/>
<dbReference type="Proteomes" id="UP000677228">
    <property type="component" value="Unassembled WGS sequence"/>
</dbReference>
<accession>A0A8S2RDK0</accession>
<dbReference type="Proteomes" id="UP000682733">
    <property type="component" value="Unassembled WGS sequence"/>
</dbReference>
<feature type="non-terminal residue" evidence="2">
    <location>
        <position position="1"/>
    </location>
</feature>
<evidence type="ECO:0000313" key="1">
    <source>
        <dbReference type="EMBL" id="CAF1346155.1"/>
    </source>
</evidence>
<dbReference type="EMBL" id="CAJOBA010043950">
    <property type="protein sequence ID" value="CAF4157103.1"/>
    <property type="molecule type" value="Genomic_DNA"/>
</dbReference>
<evidence type="ECO:0000313" key="2">
    <source>
        <dbReference type="EMBL" id="CAF4157103.1"/>
    </source>
</evidence>
<protein>
    <submittedName>
        <fullName evidence="2">Uncharacterized protein</fullName>
    </submittedName>
</protein>
<sequence>DDVLSGTICGISLMGESGFIIKCDGHDPLSSCPDGYMHFADPYFHYGLCYKNKTDKEKSKAGILCGISHDYKCGGFYPDENCPDGYTKPEYPSFGRTCVKHLSYVNDVTGTICGWKGYGSLAVKCGGYEIGTCPPGYQLDSATQSCFKQ</sequence>
<evidence type="ECO:0000313" key="3">
    <source>
        <dbReference type="Proteomes" id="UP000682733"/>
    </source>
</evidence>
<organism evidence="2 3">
    <name type="scientific">Didymodactylos carnosus</name>
    <dbReference type="NCBI Taxonomy" id="1234261"/>
    <lineage>
        <taxon>Eukaryota</taxon>
        <taxon>Metazoa</taxon>
        <taxon>Spiralia</taxon>
        <taxon>Gnathifera</taxon>
        <taxon>Rotifera</taxon>
        <taxon>Eurotatoria</taxon>
        <taxon>Bdelloidea</taxon>
        <taxon>Philodinida</taxon>
        <taxon>Philodinidae</taxon>
        <taxon>Didymodactylos</taxon>
    </lineage>
</organism>
<dbReference type="EMBL" id="CAJNOK010022317">
    <property type="protein sequence ID" value="CAF1346155.1"/>
    <property type="molecule type" value="Genomic_DNA"/>
</dbReference>
<proteinExistence type="predicted"/>
<comment type="caution">
    <text evidence="2">The sequence shown here is derived from an EMBL/GenBank/DDBJ whole genome shotgun (WGS) entry which is preliminary data.</text>
</comment>
<reference evidence="2" key="1">
    <citation type="submission" date="2021-02" db="EMBL/GenBank/DDBJ databases">
        <authorList>
            <person name="Nowell W R."/>
        </authorList>
    </citation>
    <scope>NUCLEOTIDE SEQUENCE</scope>
</reference>
<name>A0A8S2RDK0_9BILA</name>
<gene>
    <name evidence="1" type="ORF">OVA965_LOCUS30575</name>
    <name evidence="2" type="ORF">TMI583_LOCUS31382</name>
</gene>